<comment type="caution">
    <text evidence="3">The sequence shown here is derived from an EMBL/GenBank/DDBJ whole genome shotgun (WGS) entry which is preliminary data.</text>
</comment>
<protein>
    <submittedName>
        <fullName evidence="3">Glycosyl transferase family protein</fullName>
        <ecNumber evidence="3">2.4.-.-</ecNumber>
    </submittedName>
</protein>
<dbReference type="EMBL" id="FKLM01000052">
    <property type="protein sequence ID" value="SAM51146.1"/>
    <property type="molecule type" value="Genomic_DNA"/>
</dbReference>
<dbReference type="GO" id="GO:0016757">
    <property type="term" value="F:glycosyltransferase activity"/>
    <property type="evidence" value="ECO:0007669"/>
    <property type="project" value="UniProtKB-KW"/>
</dbReference>
<dbReference type="Proteomes" id="UP000183509">
    <property type="component" value="Unassembled WGS sequence"/>
</dbReference>
<dbReference type="Pfam" id="PF13439">
    <property type="entry name" value="Glyco_transf_4"/>
    <property type="match status" value="1"/>
</dbReference>
<evidence type="ECO:0000259" key="1">
    <source>
        <dbReference type="Pfam" id="PF00534"/>
    </source>
</evidence>
<dbReference type="InterPro" id="IPR028098">
    <property type="entry name" value="Glyco_trans_4-like_N"/>
</dbReference>
<evidence type="ECO:0000313" key="3">
    <source>
        <dbReference type="EMBL" id="SAM51146.1"/>
    </source>
</evidence>
<sequence length="368" mass="43177">MIRILQCVNDMHRAGLETMLMNYYRNIDRTKIQFDFLTHRPYKSDYDEEIISLGGKVYYAPRLYPQNYPKYFKWMEQFFKDHPEYEIVHSHIDAMSYLPLKAAKKAGIPIRIAHSHNTSIDRDFKYLLKQYYRCKLTSVLTHEFSCGKVAGDFLFRNDKFTLIPNAVDAKKFYYDESIRNDVRMKLGISSQTFVMGHIGRISYSKNHRFLIEIFKEFHAIKNNSVLLIIGTGDMEEEIKNYAKKSGIDDDIKFLGNRNDIEKFYQAFDVLMLPSLFEGVPLVGIEAQFADLPCFFSEKVPTEVAFSDKTNFISLNQSAKEWAREIANVDISHRDSERSILIKADYNIQTAYKILESKYYELFELIQRG</sequence>
<dbReference type="AlphaFoldDB" id="A0ABD7LU10"/>
<feature type="domain" description="Glycosyl transferase family 1" evidence="1">
    <location>
        <begin position="181"/>
        <end position="327"/>
    </location>
</feature>
<dbReference type="SUPFAM" id="SSF53756">
    <property type="entry name" value="UDP-Glycosyltransferase/glycogen phosphorylase"/>
    <property type="match status" value="1"/>
</dbReference>
<organism evidence="3 4">
    <name type="scientific">Enterococcus faecium</name>
    <name type="common">Streptococcus faecium</name>
    <dbReference type="NCBI Taxonomy" id="1352"/>
    <lineage>
        <taxon>Bacteria</taxon>
        <taxon>Bacillati</taxon>
        <taxon>Bacillota</taxon>
        <taxon>Bacilli</taxon>
        <taxon>Lactobacillales</taxon>
        <taxon>Enterococcaceae</taxon>
        <taxon>Enterococcus</taxon>
    </lineage>
</organism>
<dbReference type="EC" id="2.4.-.-" evidence="3"/>
<dbReference type="InterPro" id="IPR001296">
    <property type="entry name" value="Glyco_trans_1"/>
</dbReference>
<reference evidence="3 4" key="1">
    <citation type="submission" date="2016-04" db="EMBL/GenBank/DDBJ databases">
        <authorList>
            <person name="Millard A."/>
        </authorList>
    </citation>
    <scope>NUCLEOTIDE SEQUENCE [LARGE SCALE GENOMIC DNA]</scope>
    <source>
        <strain evidence="3">Isolate 22</strain>
    </source>
</reference>
<name>A0ABD7LU10_ENTFC</name>
<dbReference type="PANTHER" id="PTHR12526">
    <property type="entry name" value="GLYCOSYLTRANSFERASE"/>
    <property type="match status" value="1"/>
</dbReference>
<evidence type="ECO:0000313" key="4">
    <source>
        <dbReference type="Proteomes" id="UP000183509"/>
    </source>
</evidence>
<keyword evidence="3" id="KW-0328">Glycosyltransferase</keyword>
<dbReference type="CDD" id="cd03812">
    <property type="entry name" value="GT4_CapH-like"/>
    <property type="match status" value="1"/>
</dbReference>
<accession>A0ABD7LU10</accession>
<gene>
    <name evidence="3" type="ORF">DTPHA_602343</name>
</gene>
<keyword evidence="3" id="KW-0808">Transferase</keyword>
<dbReference type="Gene3D" id="3.40.50.2000">
    <property type="entry name" value="Glycogen Phosphorylase B"/>
    <property type="match status" value="2"/>
</dbReference>
<dbReference type="RefSeq" id="WP_002297170.1">
    <property type="nucleotide sequence ID" value="NZ_CAAGKB010000002.1"/>
</dbReference>
<dbReference type="Pfam" id="PF00534">
    <property type="entry name" value="Glycos_transf_1"/>
    <property type="match status" value="1"/>
</dbReference>
<proteinExistence type="predicted"/>
<evidence type="ECO:0000259" key="2">
    <source>
        <dbReference type="Pfam" id="PF13439"/>
    </source>
</evidence>
<feature type="domain" description="Glycosyltransferase subfamily 4-like N-terminal" evidence="2">
    <location>
        <begin position="15"/>
        <end position="170"/>
    </location>
</feature>